<keyword evidence="4" id="KW-1185">Reference proteome</keyword>
<feature type="compositionally biased region" description="Acidic residues" evidence="2">
    <location>
        <begin position="1"/>
        <end position="12"/>
    </location>
</feature>
<evidence type="ECO:0000256" key="1">
    <source>
        <dbReference type="ARBA" id="ARBA00026071"/>
    </source>
</evidence>
<dbReference type="Proteomes" id="UP001231189">
    <property type="component" value="Unassembled WGS sequence"/>
</dbReference>
<name>A0AAD8TRP2_LOLMU</name>
<dbReference type="InterPro" id="IPR001353">
    <property type="entry name" value="Proteasome_sua/b"/>
</dbReference>
<dbReference type="GO" id="GO:0051603">
    <property type="term" value="P:proteolysis involved in protein catabolic process"/>
    <property type="evidence" value="ECO:0007669"/>
    <property type="project" value="InterPro"/>
</dbReference>
<comment type="subunit">
    <text evidence="1">The 26S proteasome consists of a 20S proteasome core and two 19S regulatory subunits. The 20S proteasome core is composed of 28 subunits that are arranged in four stacked rings, resulting in a barrel-shaped structure. The two end rings are each formed by seven alpha subunits, and the two central rings are each formed by seven beta subunits. The catalytic chamber with the active sites is on the inside of the barrel.</text>
</comment>
<gene>
    <name evidence="3" type="ORF">QYE76_047486</name>
</gene>
<comment type="caution">
    <text evidence="3">The sequence shown here is derived from an EMBL/GenBank/DDBJ whole genome shotgun (WGS) entry which is preliminary data.</text>
</comment>
<protein>
    <submittedName>
        <fullName evidence="3">Uncharacterized protein</fullName>
    </submittedName>
</protein>
<evidence type="ECO:0000313" key="4">
    <source>
        <dbReference type="Proteomes" id="UP001231189"/>
    </source>
</evidence>
<dbReference type="InterPro" id="IPR029055">
    <property type="entry name" value="Ntn_hydrolases_N"/>
</dbReference>
<dbReference type="EMBL" id="JAUUTY010000002">
    <property type="protein sequence ID" value="KAK1686638.1"/>
    <property type="molecule type" value="Genomic_DNA"/>
</dbReference>
<dbReference type="SUPFAM" id="SSF56235">
    <property type="entry name" value="N-terminal nucleophile aminohydrolases (Ntn hydrolases)"/>
    <property type="match status" value="1"/>
</dbReference>
<proteinExistence type="predicted"/>
<evidence type="ECO:0000313" key="3">
    <source>
        <dbReference type="EMBL" id="KAK1686638.1"/>
    </source>
</evidence>
<organism evidence="3 4">
    <name type="scientific">Lolium multiflorum</name>
    <name type="common">Italian ryegrass</name>
    <name type="synonym">Lolium perenne subsp. multiflorum</name>
    <dbReference type="NCBI Taxonomy" id="4521"/>
    <lineage>
        <taxon>Eukaryota</taxon>
        <taxon>Viridiplantae</taxon>
        <taxon>Streptophyta</taxon>
        <taxon>Embryophyta</taxon>
        <taxon>Tracheophyta</taxon>
        <taxon>Spermatophyta</taxon>
        <taxon>Magnoliopsida</taxon>
        <taxon>Liliopsida</taxon>
        <taxon>Poales</taxon>
        <taxon>Poaceae</taxon>
        <taxon>BOP clade</taxon>
        <taxon>Pooideae</taxon>
        <taxon>Poodae</taxon>
        <taxon>Poeae</taxon>
        <taxon>Poeae Chloroplast Group 2 (Poeae type)</taxon>
        <taxon>Loliodinae</taxon>
        <taxon>Loliinae</taxon>
        <taxon>Lolium</taxon>
    </lineage>
</organism>
<dbReference type="Gene3D" id="3.60.20.10">
    <property type="entry name" value="Glutamine Phosphoribosylpyrophosphate, subunit 1, domain 1"/>
    <property type="match status" value="1"/>
</dbReference>
<sequence>MSSGDDFFDVDLSDSSSSNDSNLDELPQDDEMEATMLLLSIKQLEDHRKLLDRRRGLVLGRNHIHRNRLLSHKQLMEDYFAEVPTYPPHLFRRRGLHALERWRKRSGRLDLACCRVLLLSSSSPVVGGERAEGGSFNKIAAVHHLLQRVSGGRRLFMAGLGGEGENARASKNSVVDELLAGRGGDEEHSHAVVSSSASRRSYLHWIRSVPVFAQEVLWSRDYFIDDVAEAAFILGSSSTGDLCRRHRPAPASHGRVAALLQEILLRNKKSKGKIYRSCHDARPSGSSPMPVSILWRSNSTASSISCGAELGGPNCFFHLLPGVFSELSSVEKIMGTDEYVGCAMSGLIADARTLVEHARVEIQSRPFGVPLLITGDDENGPSL</sequence>
<dbReference type="AlphaFoldDB" id="A0AAD8TRP2"/>
<reference evidence="3" key="1">
    <citation type="submission" date="2023-07" db="EMBL/GenBank/DDBJ databases">
        <title>A chromosome-level genome assembly of Lolium multiflorum.</title>
        <authorList>
            <person name="Chen Y."/>
            <person name="Copetti D."/>
            <person name="Kolliker R."/>
            <person name="Studer B."/>
        </authorList>
    </citation>
    <scope>NUCLEOTIDE SEQUENCE</scope>
    <source>
        <strain evidence="3">02402/16</strain>
        <tissue evidence="3">Leaf</tissue>
    </source>
</reference>
<accession>A0AAD8TRP2</accession>
<dbReference type="GO" id="GO:0005839">
    <property type="term" value="C:proteasome core complex"/>
    <property type="evidence" value="ECO:0007669"/>
    <property type="project" value="InterPro"/>
</dbReference>
<feature type="region of interest" description="Disordered" evidence="2">
    <location>
        <begin position="1"/>
        <end position="27"/>
    </location>
</feature>
<dbReference type="Pfam" id="PF00227">
    <property type="entry name" value="Proteasome"/>
    <property type="match status" value="1"/>
</dbReference>
<evidence type="ECO:0000256" key="2">
    <source>
        <dbReference type="SAM" id="MobiDB-lite"/>
    </source>
</evidence>